<dbReference type="AlphaFoldDB" id="A0A6G1HM51"/>
<dbReference type="Proteomes" id="UP000799640">
    <property type="component" value="Unassembled WGS sequence"/>
</dbReference>
<organism evidence="2 3">
    <name type="scientific">Trichodelitschia bisporula</name>
    <dbReference type="NCBI Taxonomy" id="703511"/>
    <lineage>
        <taxon>Eukaryota</taxon>
        <taxon>Fungi</taxon>
        <taxon>Dikarya</taxon>
        <taxon>Ascomycota</taxon>
        <taxon>Pezizomycotina</taxon>
        <taxon>Dothideomycetes</taxon>
        <taxon>Dothideomycetes incertae sedis</taxon>
        <taxon>Phaeotrichales</taxon>
        <taxon>Phaeotrichaceae</taxon>
        <taxon>Trichodelitschia</taxon>
    </lineage>
</organism>
<keyword evidence="3" id="KW-1185">Reference proteome</keyword>
<name>A0A6G1HM51_9PEZI</name>
<evidence type="ECO:0000313" key="3">
    <source>
        <dbReference type="Proteomes" id="UP000799640"/>
    </source>
</evidence>
<accession>A0A6G1HM51</accession>
<dbReference type="EMBL" id="ML996704">
    <property type="protein sequence ID" value="KAF2397072.1"/>
    <property type="molecule type" value="Genomic_DNA"/>
</dbReference>
<reference evidence="2" key="1">
    <citation type="journal article" date="2020" name="Stud. Mycol.">
        <title>101 Dothideomycetes genomes: a test case for predicting lifestyles and emergence of pathogens.</title>
        <authorList>
            <person name="Haridas S."/>
            <person name="Albert R."/>
            <person name="Binder M."/>
            <person name="Bloem J."/>
            <person name="Labutti K."/>
            <person name="Salamov A."/>
            <person name="Andreopoulos B."/>
            <person name="Baker S."/>
            <person name="Barry K."/>
            <person name="Bills G."/>
            <person name="Bluhm B."/>
            <person name="Cannon C."/>
            <person name="Castanera R."/>
            <person name="Culley D."/>
            <person name="Daum C."/>
            <person name="Ezra D."/>
            <person name="Gonzalez J."/>
            <person name="Henrissat B."/>
            <person name="Kuo A."/>
            <person name="Liang C."/>
            <person name="Lipzen A."/>
            <person name="Lutzoni F."/>
            <person name="Magnuson J."/>
            <person name="Mondo S."/>
            <person name="Nolan M."/>
            <person name="Ohm R."/>
            <person name="Pangilinan J."/>
            <person name="Park H.-J."/>
            <person name="Ramirez L."/>
            <person name="Alfaro M."/>
            <person name="Sun H."/>
            <person name="Tritt A."/>
            <person name="Yoshinaga Y."/>
            <person name="Zwiers L.-H."/>
            <person name="Turgeon B."/>
            <person name="Goodwin S."/>
            <person name="Spatafora J."/>
            <person name="Crous P."/>
            <person name="Grigoriev I."/>
        </authorList>
    </citation>
    <scope>NUCLEOTIDE SEQUENCE</scope>
    <source>
        <strain evidence="2">CBS 262.69</strain>
    </source>
</reference>
<sequence>MTPAAAPSVKTPTKLRRPPPRVEKAAFPSFIKPNENRAKMMFNNANAKDMSLAEANAITFDEINAVADEEHPREKARRQLKGHNYRTPEQAAKPERKVAADRTMSKVSLQIRGSLYPEEVIRIQRKEIEATDEATDEAKAELFAPQHLPPSTSANLNDINPEDILPRIPEVFFGVVIDEVVSEMKSGSGTSRSLERNVPLSAAAIGKQMIQLPSRLQLLNRCHSSAVEAVPREFLHGREWRFLVKAGAYQQTERIQLIGRSSGIHGEFREKTSSSHKRRLEADHTCKDDLSRFMVVWSRMLQQMAMMFQGFGPGPSNLRSMSASTVVRLIASQDVGDMVRELVIRHHIIASYPSRVRRRSPRTGRADG</sequence>
<evidence type="ECO:0000256" key="1">
    <source>
        <dbReference type="SAM" id="MobiDB-lite"/>
    </source>
</evidence>
<gene>
    <name evidence="2" type="ORF">EJ06DRAFT_524087</name>
</gene>
<protein>
    <submittedName>
        <fullName evidence="2">Uncharacterized protein</fullName>
    </submittedName>
</protein>
<proteinExistence type="predicted"/>
<evidence type="ECO:0000313" key="2">
    <source>
        <dbReference type="EMBL" id="KAF2397072.1"/>
    </source>
</evidence>
<feature type="region of interest" description="Disordered" evidence="1">
    <location>
        <begin position="1"/>
        <end position="24"/>
    </location>
</feature>